<evidence type="ECO:0000313" key="4">
    <source>
        <dbReference type="Proteomes" id="UP001301958"/>
    </source>
</evidence>
<keyword evidence="4" id="KW-1185">Reference proteome</keyword>
<reference evidence="3" key="1">
    <citation type="journal article" date="2023" name="Mol. Phylogenet. Evol.">
        <title>Genome-scale phylogeny and comparative genomics of the fungal order Sordariales.</title>
        <authorList>
            <person name="Hensen N."/>
            <person name="Bonometti L."/>
            <person name="Westerberg I."/>
            <person name="Brannstrom I.O."/>
            <person name="Guillou S."/>
            <person name="Cros-Aarteil S."/>
            <person name="Calhoun S."/>
            <person name="Haridas S."/>
            <person name="Kuo A."/>
            <person name="Mondo S."/>
            <person name="Pangilinan J."/>
            <person name="Riley R."/>
            <person name="LaButti K."/>
            <person name="Andreopoulos B."/>
            <person name="Lipzen A."/>
            <person name="Chen C."/>
            <person name="Yan M."/>
            <person name="Daum C."/>
            <person name="Ng V."/>
            <person name="Clum A."/>
            <person name="Steindorff A."/>
            <person name="Ohm R.A."/>
            <person name="Martin F."/>
            <person name="Silar P."/>
            <person name="Natvig D.O."/>
            <person name="Lalanne C."/>
            <person name="Gautier V."/>
            <person name="Ament-Velasquez S.L."/>
            <person name="Kruys A."/>
            <person name="Hutchinson M.I."/>
            <person name="Powell A.J."/>
            <person name="Barry K."/>
            <person name="Miller A.N."/>
            <person name="Grigoriev I.V."/>
            <person name="Debuchy R."/>
            <person name="Gladieux P."/>
            <person name="Hiltunen Thoren M."/>
            <person name="Johannesson H."/>
        </authorList>
    </citation>
    <scope>NUCLEOTIDE SEQUENCE</scope>
    <source>
        <strain evidence="3">CBS 990.96</strain>
    </source>
</reference>
<feature type="region of interest" description="Disordered" evidence="2">
    <location>
        <begin position="175"/>
        <end position="204"/>
    </location>
</feature>
<dbReference type="AlphaFoldDB" id="A0AAN6YN53"/>
<evidence type="ECO:0000256" key="2">
    <source>
        <dbReference type="SAM" id="MobiDB-lite"/>
    </source>
</evidence>
<gene>
    <name evidence="3" type="ORF">QBC38DRAFT_129685</name>
</gene>
<reference evidence="3" key="2">
    <citation type="submission" date="2023-05" db="EMBL/GenBank/DDBJ databases">
        <authorList>
            <consortium name="Lawrence Berkeley National Laboratory"/>
            <person name="Steindorff A."/>
            <person name="Hensen N."/>
            <person name="Bonometti L."/>
            <person name="Westerberg I."/>
            <person name="Brannstrom I.O."/>
            <person name="Guillou S."/>
            <person name="Cros-Aarteil S."/>
            <person name="Calhoun S."/>
            <person name="Haridas S."/>
            <person name="Kuo A."/>
            <person name="Mondo S."/>
            <person name="Pangilinan J."/>
            <person name="Riley R."/>
            <person name="Labutti K."/>
            <person name="Andreopoulos B."/>
            <person name="Lipzen A."/>
            <person name="Chen C."/>
            <person name="Yanf M."/>
            <person name="Daum C."/>
            <person name="Ng V."/>
            <person name="Clum A."/>
            <person name="Ohm R."/>
            <person name="Martin F."/>
            <person name="Silar P."/>
            <person name="Natvig D."/>
            <person name="Lalanne C."/>
            <person name="Gautier V."/>
            <person name="Ament-Velasquez S.L."/>
            <person name="Kruys A."/>
            <person name="Hutchinson M.I."/>
            <person name="Powell A.J."/>
            <person name="Barry K."/>
            <person name="Miller A.N."/>
            <person name="Grigoriev I.V."/>
            <person name="Debuchy R."/>
            <person name="Gladieux P."/>
            <person name="Thoren M.H."/>
            <person name="Johannesson H."/>
        </authorList>
    </citation>
    <scope>NUCLEOTIDE SEQUENCE</scope>
    <source>
        <strain evidence="3">CBS 990.96</strain>
    </source>
</reference>
<feature type="coiled-coil region" evidence="1">
    <location>
        <begin position="85"/>
        <end position="119"/>
    </location>
</feature>
<keyword evidence="1" id="KW-0175">Coiled coil</keyword>
<accession>A0AAN6YN53</accession>
<sequence>MSSNRVQRNTRKKLSSTTHRRIIIEYTEEFGFAMPMDCSRCLRLRLSDCKATARSGSCQNCLKANVSCNIFGEPEAVLRNILKEKRRLDQEKKETFSKLLRLEAQSRALEAKADEAFGREIALLQEEEAEEEAESSTVTREPEFPISGGDHNQLSFGDVGNLDFSGDDWSSLDPGLLSQVGLGSAGGTAGASPDSLENRQVPTS</sequence>
<evidence type="ECO:0000256" key="1">
    <source>
        <dbReference type="SAM" id="Coils"/>
    </source>
</evidence>
<proteinExistence type="predicted"/>
<organism evidence="3 4">
    <name type="scientific">Podospora fimiseda</name>
    <dbReference type="NCBI Taxonomy" id="252190"/>
    <lineage>
        <taxon>Eukaryota</taxon>
        <taxon>Fungi</taxon>
        <taxon>Dikarya</taxon>
        <taxon>Ascomycota</taxon>
        <taxon>Pezizomycotina</taxon>
        <taxon>Sordariomycetes</taxon>
        <taxon>Sordariomycetidae</taxon>
        <taxon>Sordariales</taxon>
        <taxon>Podosporaceae</taxon>
        <taxon>Podospora</taxon>
    </lineage>
</organism>
<name>A0AAN6YN53_9PEZI</name>
<feature type="region of interest" description="Disordered" evidence="2">
    <location>
        <begin position="128"/>
        <end position="152"/>
    </location>
</feature>
<dbReference type="Proteomes" id="UP001301958">
    <property type="component" value="Unassembled WGS sequence"/>
</dbReference>
<protein>
    <submittedName>
        <fullName evidence="3">Uncharacterized protein</fullName>
    </submittedName>
</protein>
<evidence type="ECO:0000313" key="3">
    <source>
        <dbReference type="EMBL" id="KAK4221428.1"/>
    </source>
</evidence>
<dbReference type="EMBL" id="MU865548">
    <property type="protein sequence ID" value="KAK4221428.1"/>
    <property type="molecule type" value="Genomic_DNA"/>
</dbReference>
<comment type="caution">
    <text evidence="3">The sequence shown here is derived from an EMBL/GenBank/DDBJ whole genome shotgun (WGS) entry which is preliminary data.</text>
</comment>